<protein>
    <submittedName>
        <fullName evidence="1">Uncharacterized protein</fullName>
    </submittedName>
</protein>
<dbReference type="RefSeq" id="XP_028469066.1">
    <property type="nucleotide sequence ID" value="XM_028614867.1"/>
</dbReference>
<dbReference type="EMBL" id="ML119052">
    <property type="protein sequence ID" value="ROT41260.1"/>
    <property type="molecule type" value="Genomic_DNA"/>
</dbReference>
<accession>A0A3N2Q3C5</accession>
<dbReference type="Proteomes" id="UP000272025">
    <property type="component" value="Unassembled WGS sequence"/>
</dbReference>
<keyword evidence="2" id="KW-1185">Reference proteome</keyword>
<sequence>MSPGTEPPWHLRNLRFPLYSTNLIARAHAHGLIFGSLGHAMPGSILANHHIRHASEAYLSVRDNAESTEYGSVRRTWLGPDIRFMEDNENSSVRLTPTQHTYVQPAVKHVYKPANTVYAMAAPRTLLGHLMRILRFLTITYIITTSQLSPTRGNRSRRSIRIVMEGSVYISRILVFQEASSTTVRLLGIILLREQGKQQLHTKSSD</sequence>
<organism evidence="1 2">
    <name type="scientific">Sodiomyces alkalinus (strain CBS 110278 / VKM F-3762 / F11)</name>
    <name type="common">Alkaliphilic filamentous fungus</name>
    <dbReference type="NCBI Taxonomy" id="1314773"/>
    <lineage>
        <taxon>Eukaryota</taxon>
        <taxon>Fungi</taxon>
        <taxon>Dikarya</taxon>
        <taxon>Ascomycota</taxon>
        <taxon>Pezizomycotina</taxon>
        <taxon>Sordariomycetes</taxon>
        <taxon>Hypocreomycetidae</taxon>
        <taxon>Glomerellales</taxon>
        <taxon>Plectosphaerellaceae</taxon>
        <taxon>Sodiomyces</taxon>
    </lineage>
</organism>
<evidence type="ECO:0000313" key="2">
    <source>
        <dbReference type="Proteomes" id="UP000272025"/>
    </source>
</evidence>
<reference evidence="1 2" key="1">
    <citation type="journal article" date="2018" name="Mol. Ecol.">
        <title>The obligate alkalophilic soda-lake fungus Sodiomyces alkalinus has shifted to a protein diet.</title>
        <authorList>
            <person name="Grum-Grzhimaylo A.A."/>
            <person name="Falkoski D.L."/>
            <person name="van den Heuvel J."/>
            <person name="Valero-Jimenez C.A."/>
            <person name="Min B."/>
            <person name="Choi I.G."/>
            <person name="Lipzen A."/>
            <person name="Daum C.G."/>
            <person name="Aanen D.K."/>
            <person name="Tsang A."/>
            <person name="Henrissat B."/>
            <person name="Bilanenko E.N."/>
            <person name="de Vries R.P."/>
            <person name="van Kan J.A.L."/>
            <person name="Grigoriev I.V."/>
            <person name="Debets A.J.M."/>
        </authorList>
    </citation>
    <scope>NUCLEOTIDE SEQUENCE [LARGE SCALE GENOMIC DNA]</scope>
    <source>
        <strain evidence="1 2">F11</strain>
    </source>
</reference>
<dbReference type="AlphaFoldDB" id="A0A3N2Q3C5"/>
<name>A0A3N2Q3C5_SODAK</name>
<proteinExistence type="predicted"/>
<dbReference type="GeneID" id="39583344"/>
<gene>
    <name evidence="1" type="ORF">SODALDRAFT_376958</name>
</gene>
<evidence type="ECO:0000313" key="1">
    <source>
        <dbReference type="EMBL" id="ROT41260.1"/>
    </source>
</evidence>